<dbReference type="EMBL" id="ABOX02000023">
    <property type="protein sequence ID" value="EEF59821.1"/>
    <property type="molecule type" value="Genomic_DNA"/>
</dbReference>
<evidence type="ECO:0008006" key="3">
    <source>
        <dbReference type="Google" id="ProtNLM"/>
    </source>
</evidence>
<keyword evidence="2" id="KW-1185">Reference proteome</keyword>
<organism evidence="1 2">
    <name type="scientific">Pedosphaera parvula (strain Ellin514)</name>
    <dbReference type="NCBI Taxonomy" id="320771"/>
    <lineage>
        <taxon>Bacteria</taxon>
        <taxon>Pseudomonadati</taxon>
        <taxon>Verrucomicrobiota</taxon>
        <taxon>Pedosphaerae</taxon>
        <taxon>Pedosphaerales</taxon>
        <taxon>Pedosphaeraceae</taxon>
        <taxon>Pedosphaera</taxon>
    </lineage>
</organism>
<evidence type="ECO:0000313" key="1">
    <source>
        <dbReference type="EMBL" id="EEF59821.1"/>
    </source>
</evidence>
<gene>
    <name evidence="1" type="ORF">Cflav_PD2828</name>
</gene>
<proteinExistence type="predicted"/>
<sequence precursor="true">MKNLKPTLVLILVFVAGVVVGSVVTRQLAIGIIRRAALNPELVRERWEKDLVRRLQLNPEQQKEVHVILGDTQIRLRELRRKNQPEFQEIMSNTQAKISATLTPEQREKFQRYRAANKRFLQP</sequence>
<reference evidence="1 2" key="1">
    <citation type="journal article" date="2011" name="J. Bacteriol.">
        <title>Genome sequence of 'Pedosphaera parvula' Ellin514, an aerobic Verrucomicrobial isolate from pasture soil.</title>
        <authorList>
            <person name="Kant R."/>
            <person name="van Passel M.W."/>
            <person name="Sangwan P."/>
            <person name="Palva A."/>
            <person name="Lucas S."/>
            <person name="Copeland A."/>
            <person name="Lapidus A."/>
            <person name="Glavina Del Rio T."/>
            <person name="Dalin E."/>
            <person name="Tice H."/>
            <person name="Bruce D."/>
            <person name="Goodwin L."/>
            <person name="Pitluck S."/>
            <person name="Chertkov O."/>
            <person name="Larimer F.W."/>
            <person name="Land M.L."/>
            <person name="Hauser L."/>
            <person name="Brettin T.S."/>
            <person name="Detter J.C."/>
            <person name="Han S."/>
            <person name="de Vos W.M."/>
            <person name="Janssen P.H."/>
            <person name="Smidt H."/>
        </authorList>
    </citation>
    <scope>NUCLEOTIDE SEQUENCE [LARGE SCALE GENOMIC DNA]</scope>
    <source>
        <strain evidence="1 2">Ellin514</strain>
    </source>
</reference>
<dbReference type="AlphaFoldDB" id="B9XJZ8"/>
<comment type="caution">
    <text evidence="1">The sequence shown here is derived from an EMBL/GenBank/DDBJ whole genome shotgun (WGS) entry which is preliminary data.</text>
</comment>
<dbReference type="RefSeq" id="WP_007416141.1">
    <property type="nucleotide sequence ID" value="NZ_ABOX02000023.1"/>
</dbReference>
<dbReference type="STRING" id="320771.Cflav_PD2828"/>
<dbReference type="Proteomes" id="UP000003688">
    <property type="component" value="Unassembled WGS sequence"/>
</dbReference>
<accession>B9XJZ8</accession>
<evidence type="ECO:0000313" key="2">
    <source>
        <dbReference type="Proteomes" id="UP000003688"/>
    </source>
</evidence>
<protein>
    <recommendedName>
        <fullName evidence="3">Zinc resistance-associated protein</fullName>
    </recommendedName>
</protein>
<name>B9XJZ8_PEDPL</name>